<dbReference type="SUPFAM" id="SSF54373">
    <property type="entry name" value="FAD-linked reductases, C-terminal domain"/>
    <property type="match status" value="1"/>
</dbReference>
<dbReference type="Gene3D" id="3.30.560.10">
    <property type="entry name" value="Glucose Oxidase, domain 3"/>
    <property type="match status" value="1"/>
</dbReference>
<comment type="cofactor">
    <cofactor evidence="2">
        <name>FAD</name>
        <dbReference type="ChEBI" id="CHEBI:57692"/>
    </cofactor>
</comment>
<name>A0A8H4RUR4_9HELO</name>
<dbReference type="InterPro" id="IPR007867">
    <property type="entry name" value="GMC_OxRtase_C"/>
</dbReference>
<dbReference type="PANTHER" id="PTHR11552">
    <property type="entry name" value="GLUCOSE-METHANOL-CHOLINE GMC OXIDOREDUCTASE"/>
    <property type="match status" value="1"/>
</dbReference>
<dbReference type="SUPFAM" id="SSF51905">
    <property type="entry name" value="FAD/NAD(P)-binding domain"/>
    <property type="match status" value="1"/>
</dbReference>
<proteinExistence type="inferred from homology"/>
<evidence type="ECO:0000256" key="1">
    <source>
        <dbReference type="ARBA" id="ARBA00010790"/>
    </source>
</evidence>
<keyword evidence="3" id="KW-0285">Flavoprotein</keyword>
<dbReference type="PROSITE" id="PS00623">
    <property type="entry name" value="GMC_OXRED_1"/>
    <property type="match status" value="1"/>
</dbReference>
<dbReference type="Pfam" id="PF00732">
    <property type="entry name" value="GMC_oxred_N"/>
    <property type="match status" value="1"/>
</dbReference>
<comment type="similarity">
    <text evidence="1 3">Belongs to the GMC oxidoreductase family.</text>
</comment>
<dbReference type="AlphaFoldDB" id="A0A8H4RUR4"/>
<evidence type="ECO:0000259" key="4">
    <source>
        <dbReference type="PROSITE" id="PS00623"/>
    </source>
</evidence>
<dbReference type="Pfam" id="PF05199">
    <property type="entry name" value="GMC_oxred_C"/>
    <property type="match status" value="1"/>
</dbReference>
<dbReference type="EMBL" id="JAAMPI010000097">
    <property type="protein sequence ID" value="KAF4635821.1"/>
    <property type="molecule type" value="Genomic_DNA"/>
</dbReference>
<dbReference type="PANTHER" id="PTHR11552:SF210">
    <property type="entry name" value="GLUCOSE-METHANOL-CHOLINE OXIDOREDUCTASE N-TERMINAL DOMAIN-CONTAINING PROTEIN-RELATED"/>
    <property type="match status" value="1"/>
</dbReference>
<dbReference type="InterPro" id="IPR036188">
    <property type="entry name" value="FAD/NAD-bd_sf"/>
</dbReference>
<gene>
    <name evidence="5" type="ORF">G7Y89_g2262</name>
</gene>
<keyword evidence="2 3" id="KW-0274">FAD</keyword>
<feature type="domain" description="Glucose-methanol-choline oxidoreductase N-terminal" evidence="4">
    <location>
        <begin position="97"/>
        <end position="120"/>
    </location>
</feature>
<organism evidence="5 6">
    <name type="scientific">Cudoniella acicularis</name>
    <dbReference type="NCBI Taxonomy" id="354080"/>
    <lineage>
        <taxon>Eukaryota</taxon>
        <taxon>Fungi</taxon>
        <taxon>Dikarya</taxon>
        <taxon>Ascomycota</taxon>
        <taxon>Pezizomycotina</taxon>
        <taxon>Leotiomycetes</taxon>
        <taxon>Helotiales</taxon>
        <taxon>Tricladiaceae</taxon>
        <taxon>Cudoniella</taxon>
    </lineage>
</organism>
<dbReference type="Proteomes" id="UP000566819">
    <property type="component" value="Unassembled WGS sequence"/>
</dbReference>
<keyword evidence="6" id="KW-1185">Reference proteome</keyword>
<evidence type="ECO:0000256" key="3">
    <source>
        <dbReference type="RuleBase" id="RU003968"/>
    </source>
</evidence>
<sequence length="671" mass="72659">MATNFPTLSSLEDFLKQEYDFVVVGGGTAGLVVAARLTENPNVTVGVLEAGPSHFGDPLVLTPAAYVKAIGDPKYDWRHKTTPQIHSSGKSVDWARGKGLGGSSAINYQMYNRGQSVEYDDWAALGNLGWDFKSMLPYFRKHETFDDPKFSSQTSNLPLLTKYDLGFHGNLGPIHTSFSTWRMNLEEAWIKAASSFGETWGSPMDGWSGDHLGSFHGLSTIDRSPGPGFNTRSYSTTGYLLPNIQRPNLHVLTEALVTRLIPISLDGVVSGVEFRHGGKEYAVKVKKEVVLSAGVVKSPQILELSGIGNPEILSKAGVKCLIRNDRIGEHLQDHCATGLVYELADGETSMDIFQDENEAAKAMQMYIEEKTGPMSTGGSAHCFASFASLSSPDEISEIQNSILGPKGKKSNLPDDAKKLLAEGLSSPGDASLQIVLLPASVNMEGLHDQQLFMKPGPDMVGKMGVSLGGCVARPLSAGSIHITSSDPTQDPEIDPTYHAHPADVLLLAKSIELMERMAATSPFKEKIKKRTFPPPEVNLKDRKGREEYVRGHTGTEYHPIGSLAMGKEGEGAVDERLVLRGCRGVRVVDASVMPLHVGGNIVGTVYAVAEKGSYDEKTPVIVAQLGNKEAGELFGVSKIKNGNRYETVHLAQMLKYPLAATSYKETNERSL</sequence>
<dbReference type="GO" id="GO:0050660">
    <property type="term" value="F:flavin adenine dinucleotide binding"/>
    <property type="evidence" value="ECO:0007669"/>
    <property type="project" value="InterPro"/>
</dbReference>
<protein>
    <recommendedName>
        <fullName evidence="4">Glucose-methanol-choline oxidoreductase N-terminal domain-containing protein</fullName>
    </recommendedName>
</protein>
<dbReference type="Gene3D" id="3.50.50.60">
    <property type="entry name" value="FAD/NAD(P)-binding domain"/>
    <property type="match status" value="1"/>
</dbReference>
<dbReference type="InterPro" id="IPR012132">
    <property type="entry name" value="GMC_OxRdtase"/>
</dbReference>
<accession>A0A8H4RUR4</accession>
<dbReference type="PIRSF" id="PIRSF000137">
    <property type="entry name" value="Alcohol_oxidase"/>
    <property type="match status" value="1"/>
</dbReference>
<evidence type="ECO:0000313" key="5">
    <source>
        <dbReference type="EMBL" id="KAF4635821.1"/>
    </source>
</evidence>
<reference evidence="5 6" key="1">
    <citation type="submission" date="2020-03" db="EMBL/GenBank/DDBJ databases">
        <title>Draft Genome Sequence of Cudoniella acicularis.</title>
        <authorList>
            <person name="Buettner E."/>
            <person name="Kellner H."/>
        </authorList>
    </citation>
    <scope>NUCLEOTIDE SEQUENCE [LARGE SCALE GENOMIC DNA]</scope>
    <source>
        <strain evidence="5 6">DSM 108380</strain>
    </source>
</reference>
<comment type="caution">
    <text evidence="5">The sequence shown here is derived from an EMBL/GenBank/DDBJ whole genome shotgun (WGS) entry which is preliminary data.</text>
</comment>
<feature type="binding site" evidence="2">
    <location>
        <position position="257"/>
    </location>
    <ligand>
        <name>FAD</name>
        <dbReference type="ChEBI" id="CHEBI:57692"/>
    </ligand>
</feature>
<evidence type="ECO:0000256" key="2">
    <source>
        <dbReference type="PIRSR" id="PIRSR000137-2"/>
    </source>
</evidence>
<dbReference type="GO" id="GO:0016614">
    <property type="term" value="F:oxidoreductase activity, acting on CH-OH group of donors"/>
    <property type="evidence" value="ECO:0007669"/>
    <property type="project" value="InterPro"/>
</dbReference>
<evidence type="ECO:0000313" key="6">
    <source>
        <dbReference type="Proteomes" id="UP000566819"/>
    </source>
</evidence>
<dbReference type="OrthoDB" id="269227at2759"/>
<dbReference type="InterPro" id="IPR000172">
    <property type="entry name" value="GMC_OxRdtase_N"/>
</dbReference>